<dbReference type="Proteomes" id="UP000192578">
    <property type="component" value="Unassembled WGS sequence"/>
</dbReference>
<evidence type="ECO:0000259" key="2">
    <source>
        <dbReference type="PROSITE" id="PS50053"/>
    </source>
</evidence>
<organism evidence="3 4">
    <name type="scientific">Hypsibius exemplaris</name>
    <name type="common">Freshwater tardigrade</name>
    <dbReference type="NCBI Taxonomy" id="2072580"/>
    <lineage>
        <taxon>Eukaryota</taxon>
        <taxon>Metazoa</taxon>
        <taxon>Ecdysozoa</taxon>
        <taxon>Tardigrada</taxon>
        <taxon>Eutardigrada</taxon>
        <taxon>Parachela</taxon>
        <taxon>Hypsibioidea</taxon>
        <taxon>Hypsibiidae</taxon>
        <taxon>Hypsibius</taxon>
    </lineage>
</organism>
<dbReference type="EMBL" id="MTYJ01000051">
    <property type="protein sequence ID" value="OQV18231.1"/>
    <property type="molecule type" value="Genomic_DNA"/>
</dbReference>
<feature type="region of interest" description="Disordered" evidence="1">
    <location>
        <begin position="147"/>
        <end position="167"/>
    </location>
</feature>
<dbReference type="OrthoDB" id="1043111at2759"/>
<evidence type="ECO:0000256" key="1">
    <source>
        <dbReference type="SAM" id="MobiDB-lite"/>
    </source>
</evidence>
<protein>
    <submittedName>
        <fullName evidence="3">Ubiquitin-like protein 3</fullName>
    </submittedName>
</protein>
<dbReference type="PANTHER" id="PTHR13169:SF0">
    <property type="entry name" value="UBIQUITIN-LIKE PROTEIN 3"/>
    <property type="match status" value="1"/>
</dbReference>
<feature type="domain" description="Ubiquitin-like" evidence="2">
    <location>
        <begin position="66"/>
        <end position="144"/>
    </location>
</feature>
<gene>
    <name evidence="3" type="ORF">BV898_07627</name>
</gene>
<accession>A0A1W0WSQ8</accession>
<keyword evidence="4" id="KW-1185">Reference proteome</keyword>
<dbReference type="AlphaFoldDB" id="A0A1W0WSQ8"/>
<sequence length="177" mass="19968">MSREKVRRSALQAKATIHPVEFAIIFTLFRIKFTQNIHYGAGRLRLSSTIPLLMTMASRKTPADMINLKLIIVSGKTKEFLFLPTTTATEIAHHVYDNWPEDWGTRIVTKAEILRLIYHGRFLHGNVTLGALNLPLGKTTVMHLVPREHLPEPNSQDDPKQKKTGSRSCCSSCCTIC</sequence>
<dbReference type="SUPFAM" id="SSF54236">
    <property type="entry name" value="Ubiquitin-like"/>
    <property type="match status" value="1"/>
</dbReference>
<evidence type="ECO:0000313" key="4">
    <source>
        <dbReference type="Proteomes" id="UP000192578"/>
    </source>
</evidence>
<dbReference type="InterPro" id="IPR029071">
    <property type="entry name" value="Ubiquitin-like_domsf"/>
</dbReference>
<proteinExistence type="predicted"/>
<evidence type="ECO:0000313" key="3">
    <source>
        <dbReference type="EMBL" id="OQV18231.1"/>
    </source>
</evidence>
<dbReference type="InterPro" id="IPR040015">
    <property type="entry name" value="UBL3-like"/>
</dbReference>
<dbReference type="PROSITE" id="PS50053">
    <property type="entry name" value="UBIQUITIN_2"/>
    <property type="match status" value="1"/>
</dbReference>
<reference evidence="4" key="1">
    <citation type="submission" date="2017-01" db="EMBL/GenBank/DDBJ databases">
        <title>Comparative genomics of anhydrobiosis in the tardigrade Hypsibius dujardini.</title>
        <authorList>
            <person name="Yoshida Y."/>
            <person name="Koutsovoulos G."/>
            <person name="Laetsch D."/>
            <person name="Stevens L."/>
            <person name="Kumar S."/>
            <person name="Horikawa D."/>
            <person name="Ishino K."/>
            <person name="Komine S."/>
            <person name="Tomita M."/>
            <person name="Blaxter M."/>
            <person name="Arakawa K."/>
        </authorList>
    </citation>
    <scope>NUCLEOTIDE SEQUENCE [LARGE SCALE GENOMIC DNA]</scope>
    <source>
        <strain evidence="4">Z151</strain>
    </source>
</reference>
<feature type="compositionally biased region" description="Basic and acidic residues" evidence="1">
    <location>
        <begin position="147"/>
        <end position="161"/>
    </location>
</feature>
<dbReference type="InterPro" id="IPR000626">
    <property type="entry name" value="Ubiquitin-like_dom"/>
</dbReference>
<dbReference type="PANTHER" id="PTHR13169">
    <property type="entry name" value="UBIQUITIN-LIKE PROTEIN 3 HCG-1 PROTEIN"/>
    <property type="match status" value="1"/>
</dbReference>
<name>A0A1W0WSQ8_HYPEX</name>
<comment type="caution">
    <text evidence="3">The sequence shown here is derived from an EMBL/GenBank/DDBJ whole genome shotgun (WGS) entry which is preliminary data.</text>
</comment>
<dbReference type="Pfam" id="PF13881">
    <property type="entry name" value="Rad60-SLD_2"/>
    <property type="match status" value="1"/>
</dbReference>
<dbReference type="Gene3D" id="3.10.20.90">
    <property type="entry name" value="Phosphatidylinositol 3-kinase Catalytic Subunit, Chain A, domain 1"/>
    <property type="match status" value="1"/>
</dbReference>
<dbReference type="InterPro" id="IPR039540">
    <property type="entry name" value="UBL3-like_ubiquitin_dom"/>
</dbReference>